<dbReference type="CDD" id="cd00054">
    <property type="entry name" value="EGF_CA"/>
    <property type="match status" value="1"/>
</dbReference>
<evidence type="ECO:0000313" key="2">
    <source>
        <dbReference type="EMBL" id="VDN09104.1"/>
    </source>
</evidence>
<proteinExistence type="predicted"/>
<reference evidence="2 3" key="1">
    <citation type="submission" date="2018-11" db="EMBL/GenBank/DDBJ databases">
        <authorList>
            <consortium name="Pathogen Informatics"/>
        </authorList>
    </citation>
    <scope>NUCLEOTIDE SEQUENCE [LARGE SCALE GENOMIC DNA]</scope>
</reference>
<evidence type="ECO:0000256" key="1">
    <source>
        <dbReference type="SAM" id="SignalP"/>
    </source>
</evidence>
<dbReference type="Proteomes" id="UP000281553">
    <property type="component" value="Unassembled WGS sequence"/>
</dbReference>
<keyword evidence="1" id="KW-0732">Signal</keyword>
<feature type="signal peptide" evidence="1">
    <location>
        <begin position="1"/>
        <end position="17"/>
    </location>
</feature>
<name>A0A3P7KWX0_DIBLA</name>
<dbReference type="AlphaFoldDB" id="A0A3P7KWX0"/>
<keyword evidence="3" id="KW-1185">Reference proteome</keyword>
<feature type="chain" id="PRO_5017932654" evidence="1">
    <location>
        <begin position="18"/>
        <end position="286"/>
    </location>
</feature>
<protein>
    <submittedName>
        <fullName evidence="2">Uncharacterized protein</fullName>
    </submittedName>
</protein>
<gene>
    <name evidence="2" type="ORF">DILT_LOCUS4935</name>
</gene>
<sequence length="286" mass="32463">MESVLTLLEVFVATVQVATVCVNSISALHNSLGIWGSLITTKKQLEEKATFLLNGASNSFTLALVDDSLTVANDYIRSKGDIDECQEKEDICEPRHARGTAAFKCLNLHGDYRCISEHCPKMYRLEKLRNGFRCHLKPEHACRPYDHACLRDRPLLIQSYHIELVAPMKKEQLLAEIDSSIVVNGTVRAELRVHYAYQMRSNIHMNIEDAFKLRLKSPTSRFVDVIRLRPLEAPADLLISANLLSVRGRQRTLKSVTKLYIFTAETAAQQAAFERQQRRLLRGRGL</sequence>
<dbReference type="OrthoDB" id="10022113at2759"/>
<accession>A0A3P7KWX0</accession>
<dbReference type="Gene3D" id="2.10.25.10">
    <property type="entry name" value="Laminin"/>
    <property type="match status" value="1"/>
</dbReference>
<evidence type="ECO:0000313" key="3">
    <source>
        <dbReference type="Proteomes" id="UP000281553"/>
    </source>
</evidence>
<organism evidence="2 3">
    <name type="scientific">Dibothriocephalus latus</name>
    <name type="common">Fish tapeworm</name>
    <name type="synonym">Diphyllobothrium latum</name>
    <dbReference type="NCBI Taxonomy" id="60516"/>
    <lineage>
        <taxon>Eukaryota</taxon>
        <taxon>Metazoa</taxon>
        <taxon>Spiralia</taxon>
        <taxon>Lophotrochozoa</taxon>
        <taxon>Platyhelminthes</taxon>
        <taxon>Cestoda</taxon>
        <taxon>Eucestoda</taxon>
        <taxon>Diphyllobothriidea</taxon>
        <taxon>Diphyllobothriidae</taxon>
        <taxon>Dibothriocephalus</taxon>
    </lineage>
</organism>
<dbReference type="EMBL" id="UYRU01046408">
    <property type="protein sequence ID" value="VDN09104.1"/>
    <property type="molecule type" value="Genomic_DNA"/>
</dbReference>